<name>A0A2K9VEJ3_9CAUD</name>
<accession>A0A2K9VEJ3</accession>
<gene>
    <name evidence="1" type="ORF">SEA_STEVEFRENCH_83</name>
</gene>
<protein>
    <submittedName>
        <fullName evidence="1">Uncharacterized protein</fullName>
    </submittedName>
</protein>
<reference evidence="1 2" key="1">
    <citation type="submission" date="2018-01" db="EMBL/GenBank/DDBJ databases">
        <authorList>
            <person name="Brammer T.X."/>
            <person name="Firkus N.C."/>
            <person name="Haglund K.L."/>
            <person name="Heubel C."/>
            <person name="Johnson K."/>
            <person name="Lowery J.D."/>
            <person name="Neidermyer S.M."/>
            <person name="Richards M.A."/>
            <person name="Urick M.N."/>
            <person name="Bonilla J.A."/>
            <person name="Klyczek K."/>
            <person name="Garlena R.A."/>
            <person name="Russell D.A."/>
            <person name="Pope W.H."/>
            <person name="Jacobs-Sera D."/>
            <person name="Hendrix R.W."/>
            <person name="Hatfull G.F."/>
        </authorList>
    </citation>
    <scope>NUCLEOTIDE SEQUENCE [LARGE SCALE GENOMIC DNA]</scope>
</reference>
<evidence type="ECO:0000313" key="1">
    <source>
        <dbReference type="EMBL" id="AUV60685.1"/>
    </source>
</evidence>
<dbReference type="Proteomes" id="UP000241128">
    <property type="component" value="Segment"/>
</dbReference>
<evidence type="ECO:0000313" key="2">
    <source>
        <dbReference type="Proteomes" id="UP000241128"/>
    </source>
</evidence>
<dbReference type="EMBL" id="MG770214">
    <property type="protein sequence ID" value="AUV60685.1"/>
    <property type="molecule type" value="Genomic_DNA"/>
</dbReference>
<sequence>MSKKRAVLPEHTRCRVNGHDYDTVGISFNKHWILEELQCMKCNTERITKVERRTGYVLGRRYKYPEGYQVSGGVSREQLGKFRVELLLEHAHQRR</sequence>
<organism evidence="1 2">
    <name type="scientific">Gordonia phage SteveFrench</name>
    <dbReference type="NCBI Taxonomy" id="2079281"/>
    <lineage>
        <taxon>Viruses</taxon>
        <taxon>Duplodnaviria</taxon>
        <taxon>Heunggongvirae</taxon>
        <taxon>Uroviricota</taxon>
        <taxon>Caudoviricetes</taxon>
        <taxon>Montyvirus</taxon>
        <taxon>Montyvirus stevefrench</taxon>
    </lineage>
</organism>
<keyword evidence="2" id="KW-1185">Reference proteome</keyword>
<proteinExistence type="predicted"/>